<comment type="caution">
    <text evidence="8">The sequence shown here is derived from an EMBL/GenBank/DDBJ whole genome shotgun (WGS) entry which is preliminary data.</text>
</comment>
<reference evidence="8 9" key="1">
    <citation type="submission" date="2024-05" db="EMBL/GenBank/DDBJ databases">
        <authorList>
            <person name="Zhao H."/>
            <person name="Xu Y."/>
            <person name="Lin S."/>
            <person name="Spain J.C."/>
            <person name="Zhou N.-Y."/>
        </authorList>
    </citation>
    <scope>NUCLEOTIDE SEQUENCE [LARGE SCALE GENOMIC DNA]</scope>
    <source>
        <strain evidence="8 9">NEAU-NG30</strain>
    </source>
</reference>
<gene>
    <name evidence="8" type="ORF">ABJI51_33590</name>
</gene>
<dbReference type="Proteomes" id="UP001440984">
    <property type="component" value="Unassembled WGS sequence"/>
</dbReference>
<dbReference type="InterPro" id="IPR032808">
    <property type="entry name" value="DoxX"/>
</dbReference>
<keyword evidence="4 7" id="KW-0812">Transmembrane</keyword>
<keyword evidence="9" id="KW-1185">Reference proteome</keyword>
<evidence type="ECO:0000256" key="4">
    <source>
        <dbReference type="ARBA" id="ARBA00022692"/>
    </source>
</evidence>
<accession>A0ABV0LP26</accession>
<keyword evidence="6 7" id="KW-0472">Membrane</keyword>
<dbReference type="PANTHER" id="PTHR33452:SF4">
    <property type="entry name" value="BLL4328 PROTEIN"/>
    <property type="match status" value="1"/>
</dbReference>
<feature type="transmembrane region" description="Helical" evidence="7">
    <location>
        <begin position="47"/>
        <end position="64"/>
    </location>
</feature>
<comment type="subcellular location">
    <subcellularLocation>
        <location evidence="1">Cell membrane</location>
        <topology evidence="1">Multi-pass membrane protein</topology>
    </subcellularLocation>
</comment>
<evidence type="ECO:0000313" key="9">
    <source>
        <dbReference type="Proteomes" id="UP001440984"/>
    </source>
</evidence>
<keyword evidence="3" id="KW-1003">Cell membrane</keyword>
<evidence type="ECO:0000256" key="5">
    <source>
        <dbReference type="ARBA" id="ARBA00022989"/>
    </source>
</evidence>
<keyword evidence="5 7" id="KW-1133">Transmembrane helix</keyword>
<dbReference type="PANTHER" id="PTHR33452">
    <property type="entry name" value="OXIDOREDUCTASE CATD-RELATED"/>
    <property type="match status" value="1"/>
</dbReference>
<evidence type="ECO:0000256" key="1">
    <source>
        <dbReference type="ARBA" id="ARBA00004651"/>
    </source>
</evidence>
<dbReference type="Pfam" id="PF07681">
    <property type="entry name" value="DoxX"/>
    <property type="match status" value="1"/>
</dbReference>
<evidence type="ECO:0000256" key="3">
    <source>
        <dbReference type="ARBA" id="ARBA00022475"/>
    </source>
</evidence>
<dbReference type="EMBL" id="JBDZYD010000014">
    <property type="protein sequence ID" value="MEQ0564041.1"/>
    <property type="molecule type" value="Genomic_DNA"/>
</dbReference>
<feature type="transmembrane region" description="Helical" evidence="7">
    <location>
        <begin position="12"/>
        <end position="35"/>
    </location>
</feature>
<comment type="similarity">
    <text evidence="2">Belongs to the DoxX family.</text>
</comment>
<dbReference type="RefSeq" id="WP_348955107.1">
    <property type="nucleotide sequence ID" value="NZ_JBDZYD010000014.1"/>
</dbReference>
<evidence type="ECO:0000313" key="8">
    <source>
        <dbReference type="EMBL" id="MEQ0564041.1"/>
    </source>
</evidence>
<evidence type="ECO:0000256" key="2">
    <source>
        <dbReference type="ARBA" id="ARBA00006679"/>
    </source>
</evidence>
<name>A0ABV0LP26_9PSEU</name>
<sequence>MHRLDPAREHVVGLYRIVIGFLFACHGLKSLFGLFGAKATVPVGTWPGWWAAVIQLVCGALVCVGLGTRVAAILGSGSMAYAFFVVHLPQGLFPIQNGGEAATLFCWSLLLVAFIGPGRFALSGLAVRQRTSEPKRAGATV</sequence>
<dbReference type="InterPro" id="IPR051907">
    <property type="entry name" value="DoxX-like_oxidoreductase"/>
</dbReference>
<evidence type="ECO:0000256" key="6">
    <source>
        <dbReference type="ARBA" id="ARBA00023136"/>
    </source>
</evidence>
<organism evidence="8 9">
    <name type="scientific">Amycolatopsis melonis</name>
    <dbReference type="NCBI Taxonomy" id="3156488"/>
    <lineage>
        <taxon>Bacteria</taxon>
        <taxon>Bacillati</taxon>
        <taxon>Actinomycetota</taxon>
        <taxon>Actinomycetes</taxon>
        <taxon>Pseudonocardiales</taxon>
        <taxon>Pseudonocardiaceae</taxon>
        <taxon>Amycolatopsis</taxon>
    </lineage>
</organism>
<protein>
    <submittedName>
        <fullName evidence="8">DoxX family protein</fullName>
    </submittedName>
</protein>
<evidence type="ECO:0000256" key="7">
    <source>
        <dbReference type="SAM" id="Phobius"/>
    </source>
</evidence>
<proteinExistence type="inferred from homology"/>
<feature type="transmembrane region" description="Helical" evidence="7">
    <location>
        <begin position="101"/>
        <end position="122"/>
    </location>
</feature>
<feature type="transmembrane region" description="Helical" evidence="7">
    <location>
        <begin position="71"/>
        <end position="89"/>
    </location>
</feature>